<protein>
    <recommendedName>
        <fullName evidence="2">T6SS Phospholipase effector Tle1-like catalytic domain-containing protein</fullName>
    </recommendedName>
</protein>
<reference evidence="4" key="1">
    <citation type="journal article" date="2017" name="Nat. Ecol. Evol.">
        <title>Genome expansion and lineage-specific genetic innovations in the forest pathogenic fungi Armillaria.</title>
        <authorList>
            <person name="Sipos G."/>
            <person name="Prasanna A.N."/>
            <person name="Walter M.C."/>
            <person name="O'Connor E."/>
            <person name="Balint B."/>
            <person name="Krizsan K."/>
            <person name="Kiss B."/>
            <person name="Hess J."/>
            <person name="Varga T."/>
            <person name="Slot J."/>
            <person name="Riley R."/>
            <person name="Boka B."/>
            <person name="Rigling D."/>
            <person name="Barry K."/>
            <person name="Lee J."/>
            <person name="Mihaltcheva S."/>
            <person name="LaButti K."/>
            <person name="Lipzen A."/>
            <person name="Waldron R."/>
            <person name="Moloney N.M."/>
            <person name="Sperisen C."/>
            <person name="Kredics L."/>
            <person name="Vagvoelgyi C."/>
            <person name="Patrignani A."/>
            <person name="Fitzpatrick D."/>
            <person name="Nagy I."/>
            <person name="Doyle S."/>
            <person name="Anderson J.B."/>
            <person name="Grigoriev I.V."/>
            <person name="Gueldener U."/>
            <person name="Muensterkoetter M."/>
            <person name="Nagy L.G."/>
        </authorList>
    </citation>
    <scope>NUCLEOTIDE SEQUENCE [LARGE SCALE GENOMIC DNA]</scope>
    <source>
        <strain evidence="4">Ar21-2</strain>
    </source>
</reference>
<evidence type="ECO:0000313" key="3">
    <source>
        <dbReference type="EMBL" id="PBK84128.1"/>
    </source>
</evidence>
<proteinExistence type="predicted"/>
<organism evidence="3 4">
    <name type="scientific">Armillaria gallica</name>
    <name type="common">Bulbous honey fungus</name>
    <name type="synonym">Armillaria bulbosa</name>
    <dbReference type="NCBI Taxonomy" id="47427"/>
    <lineage>
        <taxon>Eukaryota</taxon>
        <taxon>Fungi</taxon>
        <taxon>Dikarya</taxon>
        <taxon>Basidiomycota</taxon>
        <taxon>Agaricomycotina</taxon>
        <taxon>Agaricomycetes</taxon>
        <taxon>Agaricomycetidae</taxon>
        <taxon>Agaricales</taxon>
        <taxon>Marasmiineae</taxon>
        <taxon>Physalacriaceae</taxon>
        <taxon>Armillaria</taxon>
    </lineage>
</organism>
<dbReference type="STRING" id="47427.A0A2H3D047"/>
<accession>A0A2H3D047</accession>
<evidence type="ECO:0000256" key="1">
    <source>
        <dbReference type="SAM" id="MobiDB-lite"/>
    </source>
</evidence>
<dbReference type="PANTHER" id="PTHR33840">
    <property type="match status" value="1"/>
</dbReference>
<keyword evidence="4" id="KW-1185">Reference proteome</keyword>
<dbReference type="Proteomes" id="UP000217790">
    <property type="component" value="Unassembled WGS sequence"/>
</dbReference>
<feature type="domain" description="T6SS Phospholipase effector Tle1-like catalytic" evidence="2">
    <location>
        <begin position="53"/>
        <end position="362"/>
    </location>
</feature>
<dbReference type="InParanoid" id="A0A2H3D047"/>
<evidence type="ECO:0000313" key="4">
    <source>
        <dbReference type="Proteomes" id="UP000217790"/>
    </source>
</evidence>
<dbReference type="EMBL" id="KZ293700">
    <property type="protein sequence ID" value="PBK84128.1"/>
    <property type="molecule type" value="Genomic_DNA"/>
</dbReference>
<dbReference type="InterPro" id="IPR018712">
    <property type="entry name" value="Tle1-like_cat"/>
</dbReference>
<dbReference type="OMA" id="STHHKER"/>
<dbReference type="Pfam" id="PF09994">
    <property type="entry name" value="T6SS_Tle1-like_cat"/>
    <property type="match status" value="1"/>
</dbReference>
<name>A0A2H3D047_ARMGA</name>
<dbReference type="AlphaFoldDB" id="A0A2H3D047"/>
<sequence>MTTLEIPDTYALHHPRASTSSSTAETAVGPEDNAEQSGPKDIPTTIPPKHESRTLILCFDGTGDQFDADNSNIVQLCSLLKRDDRSQQMVYYQAGIGTYTSPQIPGLLTSKIYKTVDLAIAWSLDVHVMNGYEFLMQNYHSGDRICIFGFSRGAYTARSLAGMIHKVGLLPPDNWQQVPFAYKMYARTDEVGWCQSTAFKNAFCMDVPLEFVGVWDTVDSVGIVPRRLPFTTSNTIIRTFRHAVSLDEHRAKFKANLWNWPSARDRKLSMKSSQLSSRENTGDSSMRRPWCIPGMESGIAWSPDDEKHLQKLEKFHSSPAAQQTDIEEVWFGGCHCDVGGGSVKDSTRYSLSRIPLRWMIRECFKAETGIMFNSERLRVIGLDPATLYPFVMPRPPALSVGSAMIPTGRTKTPLLKRIVSKFRHHPLPVSDESQTFAQEVSIEDPPIGTEEEEELRDALSLMYDQLILSKSWWILELVPLEFRQQMENGKWVSWFGLNLGRPREIPNSSGRVKVHRTVRMRMEASHEHNGRKYKPKAHFENPIWIDDDVSSQTGQRS</sequence>
<feature type="compositionally biased region" description="Low complexity" evidence="1">
    <location>
        <begin position="17"/>
        <end position="27"/>
    </location>
</feature>
<evidence type="ECO:0000259" key="2">
    <source>
        <dbReference type="Pfam" id="PF09994"/>
    </source>
</evidence>
<feature type="region of interest" description="Disordered" evidence="1">
    <location>
        <begin position="1"/>
        <end position="48"/>
    </location>
</feature>
<dbReference type="PANTHER" id="PTHR33840:SF2">
    <property type="entry name" value="TLE1 PHOSPHOLIPASE DOMAIN-CONTAINING PROTEIN"/>
    <property type="match status" value="1"/>
</dbReference>
<gene>
    <name evidence="3" type="ORF">ARMGADRAFT_1133103</name>
</gene>
<dbReference type="OrthoDB" id="3162439at2759"/>